<evidence type="ECO:0000313" key="1">
    <source>
        <dbReference type="EMBL" id="CQI92556.1"/>
    </source>
</evidence>
<name>A0A0U1HUP5_YERRO</name>
<organism evidence="1 2">
    <name type="scientific">Yersinia rohdei</name>
    <dbReference type="NCBI Taxonomy" id="29485"/>
    <lineage>
        <taxon>Bacteria</taxon>
        <taxon>Pseudomonadati</taxon>
        <taxon>Pseudomonadota</taxon>
        <taxon>Gammaproteobacteria</taxon>
        <taxon>Enterobacterales</taxon>
        <taxon>Yersiniaceae</taxon>
        <taxon>Yersinia</taxon>
    </lineage>
</organism>
<dbReference type="AlphaFoldDB" id="A0A0U1HUP5"/>
<dbReference type="RefSeq" id="WP_156198753.1">
    <property type="nucleotide sequence ID" value="NZ_CTKE01000013.1"/>
</dbReference>
<evidence type="ECO:0000313" key="2">
    <source>
        <dbReference type="Proteomes" id="UP000042054"/>
    </source>
</evidence>
<dbReference type="Proteomes" id="UP000042054">
    <property type="component" value="Unassembled WGS sequence"/>
</dbReference>
<protein>
    <submittedName>
        <fullName evidence="1">Uncharacterized protein</fullName>
    </submittedName>
</protein>
<gene>
    <name evidence="1" type="ORF">ERS008555_02696</name>
</gene>
<sequence>MSILAKLKKKIRSDPYLQYFLKNVSRRGHSYQEMMAMPLALFNLLFVYESYVEPNGARIDQIRHAQVLETLYKSSGNLSKEGLRSISINDFDMCGLISGKSQEELLKQKQKADHDNMMRLFVNEDKKDNGKQ</sequence>
<reference evidence="1 2" key="1">
    <citation type="submission" date="2015-03" db="EMBL/GenBank/DDBJ databases">
        <authorList>
            <person name="Murphy D."/>
        </authorList>
    </citation>
    <scope>NUCLEOTIDE SEQUENCE [LARGE SCALE GENOMIC DNA]</scope>
    <source>
        <strain evidence="1 2">68/02</strain>
    </source>
</reference>
<accession>A0A0U1HUP5</accession>
<proteinExistence type="predicted"/>
<dbReference type="EMBL" id="CTKE01000013">
    <property type="protein sequence ID" value="CQI92556.1"/>
    <property type="molecule type" value="Genomic_DNA"/>
</dbReference>